<sequence>MRGRRERELESLSQSEGSLGATIRSWRRYREMTVTELAIRAGFGKNGRGYISKIEHQHIKHLGEDALVAIAHALDLVQEDLQQSRLPAPRESYAPGKEALDHAIAGCKAWLKVYQQDDMLLDRARMHLKLAELYWERRKRAEQQDERDTLLESALASIEQVLPVFREKAPDSYQEAQGLHTLIEREQYRKELDDAIAGCKALLSISHQEERPLDWARTHARLAQLYRDRASHAEQAEERPGWLEKALQSIDQALPLFRGHAPVSYTQAQHMRGEVIAAREETLRSPF</sequence>
<name>A0A5J4KPI1_9CHLR</name>
<gene>
    <name evidence="2" type="ORF">KDW_39470</name>
</gene>
<dbReference type="GO" id="GO:0003677">
    <property type="term" value="F:DNA binding"/>
    <property type="evidence" value="ECO:0007669"/>
    <property type="project" value="InterPro"/>
</dbReference>
<protein>
    <recommendedName>
        <fullName evidence="1">HTH cro/C1-type domain-containing protein</fullName>
    </recommendedName>
</protein>
<reference evidence="2 3" key="1">
    <citation type="submission" date="2019-10" db="EMBL/GenBank/DDBJ databases">
        <title>Dictyobacter vulcani sp. nov., within the class Ktedonobacteria, isolated from soil of volcanic Mt. Zao.</title>
        <authorList>
            <person name="Zheng Y."/>
            <person name="Wang C.M."/>
            <person name="Sakai Y."/>
            <person name="Abe K."/>
            <person name="Yokota A."/>
            <person name="Yabe S."/>
        </authorList>
    </citation>
    <scope>NUCLEOTIDE SEQUENCE [LARGE SCALE GENOMIC DNA]</scope>
    <source>
        <strain evidence="2 3">W12</strain>
    </source>
</reference>
<dbReference type="EMBL" id="BKZW01000002">
    <property type="protein sequence ID" value="GER89785.1"/>
    <property type="molecule type" value="Genomic_DNA"/>
</dbReference>
<evidence type="ECO:0000259" key="1">
    <source>
        <dbReference type="PROSITE" id="PS50943"/>
    </source>
</evidence>
<dbReference type="InterPro" id="IPR010982">
    <property type="entry name" value="Lambda_DNA-bd_dom_sf"/>
</dbReference>
<keyword evidence="3" id="KW-1185">Reference proteome</keyword>
<evidence type="ECO:0000313" key="2">
    <source>
        <dbReference type="EMBL" id="GER89785.1"/>
    </source>
</evidence>
<dbReference type="SUPFAM" id="SSF47413">
    <property type="entry name" value="lambda repressor-like DNA-binding domains"/>
    <property type="match status" value="1"/>
</dbReference>
<dbReference type="InterPro" id="IPR011990">
    <property type="entry name" value="TPR-like_helical_dom_sf"/>
</dbReference>
<comment type="caution">
    <text evidence="2">The sequence shown here is derived from an EMBL/GenBank/DDBJ whole genome shotgun (WGS) entry which is preliminary data.</text>
</comment>
<dbReference type="InterPro" id="IPR001387">
    <property type="entry name" value="Cro/C1-type_HTH"/>
</dbReference>
<proteinExistence type="predicted"/>
<dbReference type="Gene3D" id="1.25.40.10">
    <property type="entry name" value="Tetratricopeptide repeat domain"/>
    <property type="match status" value="1"/>
</dbReference>
<evidence type="ECO:0000313" key="3">
    <source>
        <dbReference type="Proteomes" id="UP000326912"/>
    </source>
</evidence>
<dbReference type="Proteomes" id="UP000326912">
    <property type="component" value="Unassembled WGS sequence"/>
</dbReference>
<accession>A0A5J4KPI1</accession>
<organism evidence="2 3">
    <name type="scientific">Dictyobacter vulcani</name>
    <dbReference type="NCBI Taxonomy" id="2607529"/>
    <lineage>
        <taxon>Bacteria</taxon>
        <taxon>Bacillati</taxon>
        <taxon>Chloroflexota</taxon>
        <taxon>Ktedonobacteria</taxon>
        <taxon>Ktedonobacterales</taxon>
        <taxon>Dictyobacteraceae</taxon>
        <taxon>Dictyobacter</taxon>
    </lineage>
</organism>
<dbReference type="Gene3D" id="1.10.260.40">
    <property type="entry name" value="lambda repressor-like DNA-binding domains"/>
    <property type="match status" value="1"/>
</dbReference>
<feature type="domain" description="HTH cro/C1-type" evidence="1">
    <location>
        <begin position="23"/>
        <end position="81"/>
    </location>
</feature>
<dbReference type="RefSeq" id="WP_151757629.1">
    <property type="nucleotide sequence ID" value="NZ_BKZW01000002.1"/>
</dbReference>
<dbReference type="AlphaFoldDB" id="A0A5J4KPI1"/>
<dbReference type="PROSITE" id="PS50943">
    <property type="entry name" value="HTH_CROC1"/>
    <property type="match status" value="1"/>
</dbReference>